<evidence type="ECO:0000256" key="1">
    <source>
        <dbReference type="ARBA" id="ARBA00022723"/>
    </source>
</evidence>
<accession>A0A0M3IC02</accession>
<protein>
    <submittedName>
        <fullName evidence="8">C3H1-type domain-containing protein</fullName>
    </submittedName>
</protein>
<dbReference type="InterPro" id="IPR036855">
    <property type="entry name" value="Znf_CCCH_sf"/>
</dbReference>
<dbReference type="WBParaSite" id="ALUE_0001533501-mRNA-1">
    <property type="protein sequence ID" value="ALUE_0001533501-mRNA-1"/>
    <property type="gene ID" value="ALUE_0001533501"/>
</dbReference>
<evidence type="ECO:0000256" key="2">
    <source>
        <dbReference type="ARBA" id="ARBA00022771"/>
    </source>
</evidence>
<dbReference type="AlphaFoldDB" id="A0A0M3IC02"/>
<evidence type="ECO:0000256" key="3">
    <source>
        <dbReference type="ARBA" id="ARBA00022833"/>
    </source>
</evidence>
<evidence type="ECO:0000256" key="4">
    <source>
        <dbReference type="PROSITE-ProRule" id="PRU00723"/>
    </source>
</evidence>
<keyword evidence="3 4" id="KW-0862">Zinc</keyword>
<feature type="compositionally biased region" description="Basic residues" evidence="5">
    <location>
        <begin position="154"/>
        <end position="176"/>
    </location>
</feature>
<dbReference type="Pfam" id="PF00642">
    <property type="entry name" value="zf-CCCH"/>
    <property type="match status" value="1"/>
</dbReference>
<dbReference type="Gene3D" id="4.10.1000.10">
    <property type="entry name" value="Zinc finger, CCCH-type"/>
    <property type="match status" value="1"/>
</dbReference>
<dbReference type="GO" id="GO:0008270">
    <property type="term" value="F:zinc ion binding"/>
    <property type="evidence" value="ECO:0007669"/>
    <property type="project" value="UniProtKB-KW"/>
</dbReference>
<evidence type="ECO:0000313" key="8">
    <source>
        <dbReference type="WBParaSite" id="ALUE_0001533501-mRNA-1"/>
    </source>
</evidence>
<organism evidence="7 8">
    <name type="scientific">Ascaris lumbricoides</name>
    <name type="common">Giant roundworm</name>
    <dbReference type="NCBI Taxonomy" id="6252"/>
    <lineage>
        <taxon>Eukaryota</taxon>
        <taxon>Metazoa</taxon>
        <taxon>Ecdysozoa</taxon>
        <taxon>Nematoda</taxon>
        <taxon>Chromadorea</taxon>
        <taxon>Rhabditida</taxon>
        <taxon>Spirurina</taxon>
        <taxon>Ascaridomorpha</taxon>
        <taxon>Ascaridoidea</taxon>
        <taxon>Ascarididae</taxon>
        <taxon>Ascaris</taxon>
    </lineage>
</organism>
<name>A0A0M3IC02_ASCLU</name>
<feature type="region of interest" description="Disordered" evidence="5">
    <location>
        <begin position="95"/>
        <end position="325"/>
    </location>
</feature>
<dbReference type="Proteomes" id="UP000036681">
    <property type="component" value="Unplaced"/>
</dbReference>
<keyword evidence="1 4" id="KW-0479">Metal-binding</keyword>
<dbReference type="PROSITE" id="PS50103">
    <property type="entry name" value="ZF_C3H1"/>
    <property type="match status" value="1"/>
</dbReference>
<evidence type="ECO:0000313" key="7">
    <source>
        <dbReference type="Proteomes" id="UP000036681"/>
    </source>
</evidence>
<evidence type="ECO:0000256" key="5">
    <source>
        <dbReference type="SAM" id="MobiDB-lite"/>
    </source>
</evidence>
<feature type="compositionally biased region" description="Basic and acidic residues" evidence="5">
    <location>
        <begin position="177"/>
        <end position="225"/>
    </location>
</feature>
<feature type="domain" description="C3H1-type" evidence="6">
    <location>
        <begin position="54"/>
        <end position="81"/>
    </location>
</feature>
<feature type="compositionally biased region" description="Basic and acidic residues" evidence="5">
    <location>
        <begin position="242"/>
        <end position="290"/>
    </location>
</feature>
<reference evidence="8" key="1">
    <citation type="submission" date="2017-02" db="UniProtKB">
        <authorList>
            <consortium name="WormBaseParasite"/>
        </authorList>
    </citation>
    <scope>IDENTIFICATION</scope>
</reference>
<dbReference type="SUPFAM" id="SSF90229">
    <property type="entry name" value="CCCH zinc finger"/>
    <property type="match status" value="1"/>
</dbReference>
<feature type="compositionally biased region" description="Polar residues" evidence="5">
    <location>
        <begin position="307"/>
        <end position="319"/>
    </location>
</feature>
<sequence length="325" mass="37241">MPPRLPNGQFALPVQQPPLLNGPVPAGVTPTVGVDPNPHSGPSTSDAPYAPYGRIPVKQCTFYRVGACHYGSRCRFAHGDEPTAGTRPEYYGRYAGRGAHGPPMHHARGIPPKGPYPAGDIDFRRGGHGPVRRGYDRERDYDSRERRGYDRYDRRRRRSRSRSHSRSRSRSPPRRVRSPDRRGGRIISRERDDRLDRRQRDEKEKEKERDREQEQKGATDEDAKTNNEQQKSLSRSPPRRVRSPDRRGGRIISRERDDRLDRRQRDEKEKEKERDREQEQKGATDEDTKTNNEQQKSPPEDPLPSTPAINSNPSVTDSPASPPPE</sequence>
<proteinExistence type="predicted"/>
<feature type="zinc finger region" description="C3H1-type" evidence="4">
    <location>
        <begin position="54"/>
        <end position="81"/>
    </location>
</feature>
<feature type="region of interest" description="Disordered" evidence="5">
    <location>
        <begin position="1"/>
        <end position="50"/>
    </location>
</feature>
<evidence type="ECO:0000259" key="6">
    <source>
        <dbReference type="PROSITE" id="PS50103"/>
    </source>
</evidence>
<keyword evidence="2 4" id="KW-0863">Zinc-finger</keyword>
<feature type="compositionally biased region" description="Basic and acidic residues" evidence="5">
    <location>
        <begin position="133"/>
        <end position="153"/>
    </location>
</feature>
<keyword evidence="7" id="KW-1185">Reference proteome</keyword>
<dbReference type="InterPro" id="IPR000571">
    <property type="entry name" value="Znf_CCCH"/>
</dbReference>
<feature type="compositionally biased region" description="Low complexity" evidence="5">
    <location>
        <begin position="22"/>
        <end position="36"/>
    </location>
</feature>